<organism evidence="2 3">
    <name type="scientific">Micromonas commoda (strain RCC299 / NOUM17 / CCMP2709)</name>
    <name type="common">Picoplanktonic green alga</name>
    <dbReference type="NCBI Taxonomy" id="296587"/>
    <lineage>
        <taxon>Eukaryota</taxon>
        <taxon>Viridiplantae</taxon>
        <taxon>Chlorophyta</taxon>
        <taxon>Mamiellophyceae</taxon>
        <taxon>Mamiellales</taxon>
        <taxon>Mamiellaceae</taxon>
        <taxon>Micromonas</taxon>
    </lineage>
</organism>
<dbReference type="InParanoid" id="C1E2M9"/>
<accession>C1E2M9</accession>
<sequence length="183" mass="21154">MKTRIACYFDVPRPDNKSDDINWVDVRAREPRVRLQIFRPFRLPPIALDPTDPKHPPGPVPVQRQPQIDLKHTDMKNDLKRKVAAKTGVPSWRLSMRLGPFQEVYMFDRGAKNGIMPKTFGITTMVHRPELVGNARFDALYFGAWPKDLPDEEPNPLADGWGQEWEGPNGVKEALKQYERKKR</sequence>
<dbReference type="Proteomes" id="UP000002009">
    <property type="component" value="Chromosome 3"/>
</dbReference>
<dbReference type="OMA" id="RIACYFD"/>
<name>C1E2M9_MICCC</name>
<gene>
    <name evidence="2" type="ORF">MICPUN_57302</name>
</gene>
<dbReference type="RefSeq" id="XP_002501115.1">
    <property type="nucleotide sequence ID" value="XM_002501069.1"/>
</dbReference>
<dbReference type="OrthoDB" id="10561968at2759"/>
<keyword evidence="3" id="KW-1185">Reference proteome</keyword>
<evidence type="ECO:0000256" key="1">
    <source>
        <dbReference type="SAM" id="MobiDB-lite"/>
    </source>
</evidence>
<reference evidence="2 3" key="1">
    <citation type="journal article" date="2009" name="Science">
        <title>Green evolution and dynamic adaptations revealed by genomes of the marine picoeukaryotes Micromonas.</title>
        <authorList>
            <person name="Worden A.Z."/>
            <person name="Lee J.H."/>
            <person name="Mock T."/>
            <person name="Rouze P."/>
            <person name="Simmons M.P."/>
            <person name="Aerts A.L."/>
            <person name="Allen A.E."/>
            <person name="Cuvelier M.L."/>
            <person name="Derelle E."/>
            <person name="Everett M.V."/>
            <person name="Foulon E."/>
            <person name="Grimwood J."/>
            <person name="Gundlach H."/>
            <person name="Henrissat B."/>
            <person name="Napoli C."/>
            <person name="McDonald S.M."/>
            <person name="Parker M.S."/>
            <person name="Rombauts S."/>
            <person name="Salamov A."/>
            <person name="Von Dassow P."/>
            <person name="Badger J.H."/>
            <person name="Coutinho P.M."/>
            <person name="Demir E."/>
            <person name="Dubchak I."/>
            <person name="Gentemann C."/>
            <person name="Eikrem W."/>
            <person name="Gready J.E."/>
            <person name="John U."/>
            <person name="Lanier W."/>
            <person name="Lindquist E.A."/>
            <person name="Lucas S."/>
            <person name="Mayer K.F."/>
            <person name="Moreau H."/>
            <person name="Not F."/>
            <person name="Otillar R."/>
            <person name="Panaud O."/>
            <person name="Pangilinan J."/>
            <person name="Paulsen I."/>
            <person name="Piegu B."/>
            <person name="Poliakov A."/>
            <person name="Robbens S."/>
            <person name="Schmutz J."/>
            <person name="Toulza E."/>
            <person name="Wyss T."/>
            <person name="Zelensky A."/>
            <person name="Zhou K."/>
            <person name="Armbrust E.V."/>
            <person name="Bhattacharya D."/>
            <person name="Goodenough U.W."/>
            <person name="Van de Peer Y."/>
            <person name="Grigoriev I.V."/>
        </authorList>
    </citation>
    <scope>NUCLEOTIDE SEQUENCE [LARGE SCALE GENOMIC DNA]</scope>
    <source>
        <strain evidence="3">RCC299 / NOUM17</strain>
    </source>
</reference>
<dbReference type="GeneID" id="8241875"/>
<evidence type="ECO:0000313" key="2">
    <source>
        <dbReference type="EMBL" id="ACO62373.1"/>
    </source>
</evidence>
<proteinExistence type="predicted"/>
<feature type="region of interest" description="Disordered" evidence="1">
    <location>
        <begin position="151"/>
        <end position="183"/>
    </location>
</feature>
<dbReference type="EMBL" id="CP001324">
    <property type="protein sequence ID" value="ACO62373.1"/>
    <property type="molecule type" value="Genomic_DNA"/>
</dbReference>
<feature type="compositionally biased region" description="Basic and acidic residues" evidence="1">
    <location>
        <begin position="173"/>
        <end position="183"/>
    </location>
</feature>
<evidence type="ECO:0000313" key="3">
    <source>
        <dbReference type="Proteomes" id="UP000002009"/>
    </source>
</evidence>
<protein>
    <submittedName>
        <fullName evidence="2">Uncharacterized protein</fullName>
    </submittedName>
</protein>
<dbReference type="KEGG" id="mis:MICPUN_57302"/>
<dbReference type="AlphaFoldDB" id="C1E2M9"/>